<proteinExistence type="predicted"/>
<evidence type="ECO:0000313" key="3">
    <source>
        <dbReference type="EMBL" id="KAG2537416.1"/>
    </source>
</evidence>
<feature type="region of interest" description="Disordered" evidence="1">
    <location>
        <begin position="87"/>
        <end position="111"/>
    </location>
</feature>
<keyword evidence="4" id="KW-1185">Reference proteome</keyword>
<organism evidence="3 4">
    <name type="scientific">Panicum virgatum</name>
    <name type="common">Blackwell switchgrass</name>
    <dbReference type="NCBI Taxonomy" id="38727"/>
    <lineage>
        <taxon>Eukaryota</taxon>
        <taxon>Viridiplantae</taxon>
        <taxon>Streptophyta</taxon>
        <taxon>Embryophyta</taxon>
        <taxon>Tracheophyta</taxon>
        <taxon>Spermatophyta</taxon>
        <taxon>Magnoliopsida</taxon>
        <taxon>Liliopsida</taxon>
        <taxon>Poales</taxon>
        <taxon>Poaceae</taxon>
        <taxon>PACMAD clade</taxon>
        <taxon>Panicoideae</taxon>
        <taxon>Panicodae</taxon>
        <taxon>Paniceae</taxon>
        <taxon>Panicinae</taxon>
        <taxon>Panicum</taxon>
        <taxon>Panicum sect. Hiantes</taxon>
    </lineage>
</organism>
<reference evidence="3" key="1">
    <citation type="submission" date="2020-05" db="EMBL/GenBank/DDBJ databases">
        <title>WGS assembly of Panicum virgatum.</title>
        <authorList>
            <person name="Lovell J.T."/>
            <person name="Jenkins J."/>
            <person name="Shu S."/>
            <person name="Juenger T.E."/>
            <person name="Schmutz J."/>
        </authorList>
    </citation>
    <scope>NUCLEOTIDE SEQUENCE</scope>
    <source>
        <strain evidence="3">AP13</strain>
    </source>
</reference>
<evidence type="ECO:0000259" key="2">
    <source>
        <dbReference type="Pfam" id="PF20235"/>
    </source>
</evidence>
<dbReference type="Pfam" id="PF20235">
    <property type="entry name" value="PIR2-like_helical"/>
    <property type="match status" value="2"/>
</dbReference>
<dbReference type="OrthoDB" id="696041at2759"/>
<dbReference type="AlphaFoldDB" id="A0A8T0MRM7"/>
<dbReference type="InterPro" id="IPR046527">
    <property type="entry name" value="PIR2-like_helical"/>
</dbReference>
<evidence type="ECO:0000256" key="1">
    <source>
        <dbReference type="SAM" id="MobiDB-lite"/>
    </source>
</evidence>
<dbReference type="Proteomes" id="UP000823388">
    <property type="component" value="Chromosome 9N"/>
</dbReference>
<dbReference type="PANTHER" id="PTHR33120">
    <property type="entry name" value="EXPRESSED PROTEIN-RELATED"/>
    <property type="match status" value="1"/>
</dbReference>
<protein>
    <recommendedName>
        <fullName evidence="2">PIR2-like helical domain-containing protein</fullName>
    </recommendedName>
</protein>
<comment type="caution">
    <text evidence="3">The sequence shown here is derived from an EMBL/GenBank/DDBJ whole genome shotgun (WGS) entry which is preliminary data.</text>
</comment>
<dbReference type="PANTHER" id="PTHR33120:SF53">
    <property type="entry name" value="OS03G0697833 PROTEIN"/>
    <property type="match status" value="1"/>
</dbReference>
<evidence type="ECO:0000313" key="4">
    <source>
        <dbReference type="Proteomes" id="UP000823388"/>
    </source>
</evidence>
<sequence>MANGLRSVQRTIEAFRRGNYSVEKDGPNRSEVMGYIHGYYKEAFDRLPSSLDPLVHEVGFCFGFFDPVFNIIANTAALGGSSSLVEKEAKREGKRRRSEIGTSSKGKGKKASRGKEICADANVIAARSLKGLVTFLTTYFLYLPTSEALRYLRLARADLLVAVRIIEEDRDSEAFTIHHPTTKIALTCAALAAMRHHDSGSDDPKVTRLATSSLTLASRLDMVSPFLTMQGCQCISIATISQLFKLSSEGRHETADSDGVMRYAIPRFPSSIKKTPYPYDLELALMKVLQDRIHGFYLKAISCIPVSCLHLRHHRGLLKAGHCYGRFDPVTNIILHTI</sequence>
<gene>
    <name evidence="3" type="ORF">PVAP13_9NG293900</name>
</gene>
<feature type="domain" description="PIR2-like helical" evidence="2">
    <location>
        <begin position="36"/>
        <end position="167"/>
    </location>
</feature>
<dbReference type="EMBL" id="CM029054">
    <property type="protein sequence ID" value="KAG2537416.1"/>
    <property type="molecule type" value="Genomic_DNA"/>
</dbReference>
<feature type="domain" description="PIR2-like helical" evidence="2">
    <location>
        <begin position="291"/>
        <end position="338"/>
    </location>
</feature>
<accession>A0A8T0MRM7</accession>
<name>A0A8T0MRM7_PANVG</name>